<gene>
    <name evidence="3" type="ORF">G3A44_21315</name>
</gene>
<name>A0A7C9PJU9_9BURK</name>
<dbReference type="AlphaFoldDB" id="A0A7C9PJU9"/>
<comment type="caution">
    <text evidence="3">The sequence shown here is derived from an EMBL/GenBank/DDBJ whole genome shotgun (WGS) entry which is preliminary data.</text>
</comment>
<evidence type="ECO:0000313" key="3">
    <source>
        <dbReference type="EMBL" id="NDY93733.1"/>
    </source>
</evidence>
<dbReference type="EMBL" id="JAAGOH010000045">
    <property type="protein sequence ID" value="NDY93733.1"/>
    <property type="molecule type" value="Genomic_DNA"/>
</dbReference>
<evidence type="ECO:0000256" key="1">
    <source>
        <dbReference type="SAM" id="SignalP"/>
    </source>
</evidence>
<dbReference type="PROSITE" id="PS51257">
    <property type="entry name" value="PROKAR_LIPOPROTEIN"/>
    <property type="match status" value="1"/>
</dbReference>
<accession>A0A7C9PJU9</accession>
<feature type="signal peptide" evidence="1">
    <location>
        <begin position="1"/>
        <end position="27"/>
    </location>
</feature>
<sequence>MATTLFRTVTSLATFVGACLLSPLAHAAVTYTPTQEGDVYNNGESVIVNFDNKPSGSSSGLTGVSKWFTYTGVPTGALTSFASFCLEPAVPGSDGLYSVASYQSGNGVSLSYGTLERLFGAALASDALNIAFNANGGLSATSFTTNQAAALQVALWELLIDGVNTAYNHTGSSTDDFGLYEDELDIATATSGNTLAVYNLAQDILDNFYDTSFQGTSVKVWRASSTGTNSQDQVFVTAVPEPTTYALWLGGLGLLATMTRRRLDKR</sequence>
<feature type="domain" description="Ice-binding protein C-terminal" evidence="2">
    <location>
        <begin position="238"/>
        <end position="262"/>
    </location>
</feature>
<keyword evidence="1" id="KW-0732">Signal</keyword>
<dbReference type="RefSeq" id="WP_163459760.1">
    <property type="nucleotide sequence ID" value="NZ_JAAGOH010000045.1"/>
</dbReference>
<dbReference type="Pfam" id="PF07589">
    <property type="entry name" value="PEP-CTERM"/>
    <property type="match status" value="1"/>
</dbReference>
<organism evidence="3 4">
    <name type="scientific">Ideonella livida</name>
    <dbReference type="NCBI Taxonomy" id="2707176"/>
    <lineage>
        <taxon>Bacteria</taxon>
        <taxon>Pseudomonadati</taxon>
        <taxon>Pseudomonadota</taxon>
        <taxon>Betaproteobacteria</taxon>
        <taxon>Burkholderiales</taxon>
        <taxon>Sphaerotilaceae</taxon>
        <taxon>Ideonella</taxon>
    </lineage>
</organism>
<dbReference type="InterPro" id="IPR013424">
    <property type="entry name" value="Ice-binding_C"/>
</dbReference>
<proteinExistence type="predicted"/>
<reference evidence="3 4" key="1">
    <citation type="submission" date="2020-02" db="EMBL/GenBank/DDBJ databases">
        <title>Ideonella bacterium strain TBM-1.</title>
        <authorList>
            <person name="Chen W.-M."/>
        </authorList>
    </citation>
    <scope>NUCLEOTIDE SEQUENCE [LARGE SCALE GENOMIC DNA]</scope>
    <source>
        <strain evidence="3 4">TBM-1</strain>
    </source>
</reference>
<dbReference type="Proteomes" id="UP000484255">
    <property type="component" value="Unassembled WGS sequence"/>
</dbReference>
<feature type="chain" id="PRO_5028993149" evidence="1">
    <location>
        <begin position="28"/>
        <end position="266"/>
    </location>
</feature>
<protein>
    <submittedName>
        <fullName evidence="3">PEP-CTERM sorting domain-containing protein</fullName>
    </submittedName>
</protein>
<evidence type="ECO:0000259" key="2">
    <source>
        <dbReference type="Pfam" id="PF07589"/>
    </source>
</evidence>
<keyword evidence="4" id="KW-1185">Reference proteome</keyword>
<evidence type="ECO:0000313" key="4">
    <source>
        <dbReference type="Proteomes" id="UP000484255"/>
    </source>
</evidence>